<reference evidence="4 5" key="1">
    <citation type="journal article" date="2001" name="J. Bacteriol.">
        <title>Genome sequence and comparative analysis of the solvent-producing bacterium Clostridium acetobutylicum.</title>
        <authorList>
            <person name="Nolling J."/>
            <person name="Breton G."/>
            <person name="Omelchenko M.V."/>
            <person name="Makarova K.S."/>
            <person name="Zeng Q."/>
            <person name="Gibson R."/>
            <person name="Lee H.M."/>
            <person name="Dubois J."/>
            <person name="Qiu D."/>
            <person name="Hitti J."/>
            <person name="Wolf Y.I."/>
            <person name="Tatusov R.L."/>
            <person name="Sabathe F."/>
            <person name="Doucette-Stamm L."/>
            <person name="Soucaille P."/>
            <person name="Daly M.J."/>
            <person name="Bennett G.N."/>
            <person name="Koonin E.V."/>
            <person name="Smith D.R."/>
        </authorList>
    </citation>
    <scope>NUCLEOTIDE SEQUENCE [LARGE SCALE GENOMIC DNA]</scope>
    <source>
        <strain evidence="5">ATCC 824 / DSM 792 / JCM 1419 / LMG 5710 / VKM B-1787</strain>
    </source>
</reference>
<dbReference type="eggNOG" id="COG0457">
    <property type="taxonomic scope" value="Bacteria"/>
</dbReference>
<dbReference type="AlphaFoldDB" id="Q97K56"/>
<dbReference type="Pfam" id="PF13181">
    <property type="entry name" value="TPR_8"/>
    <property type="match status" value="2"/>
</dbReference>
<dbReference type="PIR" id="D97031">
    <property type="entry name" value="D97031"/>
</dbReference>
<feature type="repeat" description="TPR" evidence="3">
    <location>
        <begin position="70"/>
        <end position="103"/>
    </location>
</feature>
<dbReference type="InterPro" id="IPR013105">
    <property type="entry name" value="TPR_2"/>
</dbReference>
<evidence type="ECO:0000313" key="5">
    <source>
        <dbReference type="Proteomes" id="UP000000814"/>
    </source>
</evidence>
<dbReference type="OrthoDB" id="1907609at2"/>
<dbReference type="Proteomes" id="UP000000814">
    <property type="component" value="Chromosome"/>
</dbReference>
<evidence type="ECO:0000256" key="2">
    <source>
        <dbReference type="ARBA" id="ARBA00022803"/>
    </source>
</evidence>
<dbReference type="RefSeq" id="WP_010964380.1">
    <property type="nucleotide sequence ID" value="NC_003030.1"/>
</dbReference>
<dbReference type="GeneID" id="44997577"/>
<keyword evidence="2 3" id="KW-0802">TPR repeat</keyword>
<dbReference type="HOGENOM" id="CLU_003728_2_3_9"/>
<dbReference type="PANTHER" id="PTHR12558">
    <property type="entry name" value="CELL DIVISION CYCLE 16,23,27"/>
    <property type="match status" value="1"/>
</dbReference>
<dbReference type="PATRIC" id="fig|272562.8.peg.1273"/>
<dbReference type="SUPFAM" id="SSF48452">
    <property type="entry name" value="TPR-like"/>
    <property type="match status" value="1"/>
</dbReference>
<dbReference type="PROSITE" id="PS50293">
    <property type="entry name" value="TPR_REGION"/>
    <property type="match status" value="1"/>
</dbReference>
<gene>
    <name evidence="4" type="ordered locus">CA_C1064</name>
</gene>
<dbReference type="STRING" id="272562.CA_C1064"/>
<keyword evidence="1" id="KW-0677">Repeat</keyword>
<protein>
    <submittedName>
        <fullName evidence="4">TPR-repeat-containing protein</fullName>
    </submittedName>
</protein>
<evidence type="ECO:0000256" key="1">
    <source>
        <dbReference type="ARBA" id="ARBA00022737"/>
    </source>
</evidence>
<dbReference type="PROSITE" id="PS50005">
    <property type="entry name" value="TPR"/>
    <property type="match status" value="3"/>
</dbReference>
<dbReference type="EMBL" id="AE001437">
    <property type="protein sequence ID" value="AAK79039.1"/>
    <property type="molecule type" value="Genomic_DNA"/>
</dbReference>
<dbReference type="PANTHER" id="PTHR12558:SF13">
    <property type="entry name" value="CELL DIVISION CYCLE PROTEIN 27 HOMOLOG"/>
    <property type="match status" value="1"/>
</dbReference>
<proteinExistence type="predicted"/>
<dbReference type="Gene3D" id="1.25.40.10">
    <property type="entry name" value="Tetratricopeptide repeat domain"/>
    <property type="match status" value="2"/>
</dbReference>
<dbReference type="InterPro" id="IPR019734">
    <property type="entry name" value="TPR_rpt"/>
</dbReference>
<accession>Q97K56</accession>
<sequence>MDIEKIFEEGEEYYVNGDYNKALEYFQNGYKISKNEDFLNYIGCCYLNLNKFEEAISTFEELMQVYPEWERPVFNLGRVYLKLELYQEALDYFNKALVINPDDEDVYFYFGIYFEKKRDYKNAICCQKKSLRLNKFQPETHLHLGLCYLRTNKYNEAIVEFDMCCKQDNNCEDAIYNKAITLFCMGRYMQSLYTSLDLYKANPNDVENILNIGECYYRLGNLSYAENHFNEVLKIDSLNKVASGFLKKIHNKKE</sequence>
<dbReference type="Pfam" id="PF07719">
    <property type="entry name" value="TPR_2"/>
    <property type="match status" value="1"/>
</dbReference>
<name>Q97K56_CLOAB</name>
<evidence type="ECO:0000313" key="4">
    <source>
        <dbReference type="EMBL" id="AAK79039.1"/>
    </source>
</evidence>
<feature type="repeat" description="TPR" evidence="3">
    <location>
        <begin position="206"/>
        <end position="239"/>
    </location>
</feature>
<evidence type="ECO:0000256" key="3">
    <source>
        <dbReference type="PROSITE-ProRule" id="PRU00339"/>
    </source>
</evidence>
<dbReference type="InterPro" id="IPR011990">
    <property type="entry name" value="TPR-like_helical_dom_sf"/>
</dbReference>
<feature type="repeat" description="TPR" evidence="3">
    <location>
        <begin position="36"/>
        <end position="69"/>
    </location>
</feature>
<dbReference type="SMART" id="SM00028">
    <property type="entry name" value="TPR"/>
    <property type="match status" value="6"/>
</dbReference>
<keyword evidence="5" id="KW-1185">Reference proteome</keyword>
<dbReference type="Pfam" id="PF00515">
    <property type="entry name" value="TPR_1"/>
    <property type="match status" value="1"/>
</dbReference>
<organism evidence="4 5">
    <name type="scientific">Clostridium acetobutylicum (strain ATCC 824 / DSM 792 / JCM 1419 / IAM 19013 / LMG 5710 / NBRC 13948 / NRRL B-527 / VKM B-1787 / 2291 / W)</name>
    <dbReference type="NCBI Taxonomy" id="272562"/>
    <lineage>
        <taxon>Bacteria</taxon>
        <taxon>Bacillati</taxon>
        <taxon>Bacillota</taxon>
        <taxon>Clostridia</taxon>
        <taxon>Eubacteriales</taxon>
        <taxon>Clostridiaceae</taxon>
        <taxon>Clostridium</taxon>
    </lineage>
</organism>
<dbReference type="KEGG" id="cac:CA_C1064"/>